<keyword evidence="2" id="KW-0812">Transmembrane</keyword>
<evidence type="ECO:0000259" key="3">
    <source>
        <dbReference type="PROSITE" id="PS50011"/>
    </source>
</evidence>
<dbReference type="InterPro" id="IPR036390">
    <property type="entry name" value="WH_DNA-bd_sf"/>
</dbReference>
<feature type="compositionally biased region" description="Polar residues" evidence="1">
    <location>
        <begin position="844"/>
        <end position="856"/>
    </location>
</feature>
<dbReference type="GO" id="GO:0005524">
    <property type="term" value="F:ATP binding"/>
    <property type="evidence" value="ECO:0007669"/>
    <property type="project" value="InterPro"/>
</dbReference>
<reference evidence="4" key="1">
    <citation type="submission" date="2019-03" db="EMBL/GenBank/DDBJ databases">
        <title>Long read genome sequence of the mycoparasitic Pythium oligandrum ATCC 38472 isolated from sugarbeet rhizosphere.</title>
        <authorList>
            <person name="Gaulin E."/>
        </authorList>
    </citation>
    <scope>NUCLEOTIDE SEQUENCE</scope>
    <source>
        <strain evidence="4">ATCC 38472_TT</strain>
    </source>
</reference>
<feature type="domain" description="Protein kinase" evidence="3">
    <location>
        <begin position="371"/>
        <end position="689"/>
    </location>
</feature>
<dbReference type="SUPFAM" id="SSF46785">
    <property type="entry name" value="Winged helix' DNA-binding domain"/>
    <property type="match status" value="1"/>
</dbReference>
<dbReference type="InterPro" id="IPR000719">
    <property type="entry name" value="Prot_kinase_dom"/>
</dbReference>
<dbReference type="PANTHER" id="PTHR44329:SF289">
    <property type="entry name" value="SERINE_THREONINE-PROTEIN KINASE VIK"/>
    <property type="match status" value="1"/>
</dbReference>
<evidence type="ECO:0000313" key="4">
    <source>
        <dbReference type="EMBL" id="TMW66330.1"/>
    </source>
</evidence>
<dbReference type="Gene3D" id="3.30.200.20">
    <property type="entry name" value="Phosphorylase Kinase, domain 1"/>
    <property type="match status" value="1"/>
</dbReference>
<feature type="region of interest" description="Disordered" evidence="1">
    <location>
        <begin position="814"/>
        <end position="856"/>
    </location>
</feature>
<gene>
    <name evidence="4" type="ORF">Poli38472_004095</name>
</gene>
<dbReference type="PANTHER" id="PTHR44329">
    <property type="entry name" value="SERINE/THREONINE-PROTEIN KINASE TNNI3K-RELATED"/>
    <property type="match status" value="1"/>
</dbReference>
<evidence type="ECO:0000313" key="5">
    <source>
        <dbReference type="Proteomes" id="UP000794436"/>
    </source>
</evidence>
<feature type="transmembrane region" description="Helical" evidence="2">
    <location>
        <begin position="132"/>
        <end position="155"/>
    </location>
</feature>
<dbReference type="Gene3D" id="1.10.510.10">
    <property type="entry name" value="Transferase(Phosphotransferase) domain 1"/>
    <property type="match status" value="1"/>
</dbReference>
<dbReference type="EMBL" id="SPLM01000036">
    <property type="protein sequence ID" value="TMW66330.1"/>
    <property type="molecule type" value="Genomic_DNA"/>
</dbReference>
<dbReference type="OrthoDB" id="156432at2759"/>
<sequence length="929" mass="104379">MGADASTMDISQIMSLFMSLPPLPKPPIFDSPYNPYFGNVQDSLLDAYTSGMIPSDMLPNDLSSMNMTQMVEAYKAMIEEIYRTTKDKNIKTQTVILGSYAVMLIFSMALIIHIRHNRHLALKGDAEAARKIILPAFEPVLWTVSVLSTAYLLAYGSTMSSDFFTIKVTLVTIEMIYAHKQFINFVVPIFIITQKSISIPPLLRSLVISVCLSGYTVLLVWLLQRYGRAQDERFYYWIVTGAHGLELLPFIYASLRPPTRASRRTLCEYTFFLIVMDVGFYFTALEMVHRGNIDASVNISYASVAWSATCPFFMWRLLRADTEHWRGIGQRAVELQSKFRRNGKMEERTSSKGLHVLIEMHRKLIIDFAHLDIQDKMAEGEKSIVFRGTLHSKQTPVAIKMYTPASMNESTVAEFSHEAALCGALRHPNILRFYGMCVCPPAILFVSELCQGSLKLVTQVNASKSMQHHQRQQLLINVGYMLDAARAVTYLHSFSPAFVHRDIRPSNFLVDATGCVKLADFGASRTLSGLSNFEDTSSSSFFRSRKKILTMPQLPEGVAEYLNNPKRMPEYMAPEIIRRNDAGRVIYGEAADVYALAMTFWDVMYPDGVKYTSSMADALMSSPSSVDVEAEMNRPLRDSDIFNMVFAGQRPNFDEHVYPPLRDLIVQGWHTDPRHRPSADGMVEALEAIQEELCAVLAMELVVDLDCCTSQSLNGAGNGNRPPSAEHKARVGRLRDVVPVYLPGTRAINHMTNSHLVDTTSEGVRVGNMLMDAGFLHHIKHARCMENSSALYFFDEDAIQYCQPLAMLEEGTASVDQEVKSPDGRAGVPPRPLRKRLWSHHSDASSSRGELSRANSSNALLENRPFTRCSCRKLAQRLESAQVTQRRLRRKLEPLTEENLLTTKLLGDDANGDFNAFNGQDTYDVGRMA</sequence>
<name>A0A8K1FJR1_PYTOL</name>
<dbReference type="PROSITE" id="PS50011">
    <property type="entry name" value="PROTEIN_KINASE_DOM"/>
    <property type="match status" value="1"/>
</dbReference>
<keyword evidence="2" id="KW-0472">Membrane</keyword>
<dbReference type="Proteomes" id="UP000794436">
    <property type="component" value="Unassembled WGS sequence"/>
</dbReference>
<evidence type="ECO:0000256" key="1">
    <source>
        <dbReference type="SAM" id="MobiDB-lite"/>
    </source>
</evidence>
<feature type="transmembrane region" description="Helical" evidence="2">
    <location>
        <begin position="94"/>
        <end position="112"/>
    </location>
</feature>
<dbReference type="SUPFAM" id="SSF56112">
    <property type="entry name" value="Protein kinase-like (PK-like)"/>
    <property type="match status" value="1"/>
</dbReference>
<feature type="transmembrane region" description="Helical" evidence="2">
    <location>
        <begin position="266"/>
        <end position="284"/>
    </location>
</feature>
<feature type="transmembrane region" description="Helical" evidence="2">
    <location>
        <begin position="235"/>
        <end position="254"/>
    </location>
</feature>
<dbReference type="SMART" id="SM00219">
    <property type="entry name" value="TyrKc"/>
    <property type="match status" value="1"/>
</dbReference>
<dbReference type="InterPro" id="IPR008266">
    <property type="entry name" value="Tyr_kinase_AS"/>
</dbReference>
<dbReference type="Gene3D" id="1.10.10.10">
    <property type="entry name" value="Winged helix-like DNA-binding domain superfamily/Winged helix DNA-binding domain"/>
    <property type="match status" value="1"/>
</dbReference>
<dbReference type="GO" id="GO:0004674">
    <property type="term" value="F:protein serine/threonine kinase activity"/>
    <property type="evidence" value="ECO:0007669"/>
    <property type="project" value="TreeGrafter"/>
</dbReference>
<organism evidence="4 5">
    <name type="scientific">Pythium oligandrum</name>
    <name type="common">Mycoparasitic fungus</name>
    <dbReference type="NCBI Taxonomy" id="41045"/>
    <lineage>
        <taxon>Eukaryota</taxon>
        <taxon>Sar</taxon>
        <taxon>Stramenopiles</taxon>
        <taxon>Oomycota</taxon>
        <taxon>Peronosporomycetes</taxon>
        <taxon>Pythiales</taxon>
        <taxon>Pythiaceae</taxon>
        <taxon>Pythium</taxon>
    </lineage>
</organism>
<dbReference type="InterPro" id="IPR020635">
    <property type="entry name" value="Tyr_kinase_cat_dom"/>
</dbReference>
<protein>
    <recommendedName>
        <fullName evidence="3">Protein kinase domain-containing protein</fullName>
    </recommendedName>
</protein>
<feature type="transmembrane region" description="Helical" evidence="2">
    <location>
        <begin position="205"/>
        <end position="223"/>
    </location>
</feature>
<comment type="caution">
    <text evidence="4">The sequence shown here is derived from an EMBL/GenBank/DDBJ whole genome shotgun (WGS) entry which is preliminary data.</text>
</comment>
<keyword evidence="5" id="KW-1185">Reference proteome</keyword>
<accession>A0A8K1FJR1</accession>
<evidence type="ECO:0000256" key="2">
    <source>
        <dbReference type="SAM" id="Phobius"/>
    </source>
</evidence>
<proteinExistence type="predicted"/>
<dbReference type="GO" id="GO:0004713">
    <property type="term" value="F:protein tyrosine kinase activity"/>
    <property type="evidence" value="ECO:0007669"/>
    <property type="project" value="InterPro"/>
</dbReference>
<dbReference type="InterPro" id="IPR011009">
    <property type="entry name" value="Kinase-like_dom_sf"/>
</dbReference>
<dbReference type="PROSITE" id="PS00109">
    <property type="entry name" value="PROTEIN_KINASE_TYR"/>
    <property type="match status" value="1"/>
</dbReference>
<dbReference type="Pfam" id="PF00069">
    <property type="entry name" value="Pkinase"/>
    <property type="match status" value="1"/>
</dbReference>
<dbReference type="InterPro" id="IPR051681">
    <property type="entry name" value="Ser/Thr_Kinases-Pseudokinases"/>
</dbReference>
<dbReference type="InterPro" id="IPR036388">
    <property type="entry name" value="WH-like_DNA-bd_sf"/>
</dbReference>
<keyword evidence="2" id="KW-1133">Transmembrane helix</keyword>
<dbReference type="AlphaFoldDB" id="A0A8K1FJR1"/>